<gene>
    <name evidence="5" type="ORF">VP06_14400</name>
</gene>
<dbReference type="Pfam" id="PF00196">
    <property type="entry name" value="GerE"/>
    <property type="match status" value="1"/>
</dbReference>
<evidence type="ECO:0000259" key="4">
    <source>
        <dbReference type="PROSITE" id="PS50043"/>
    </source>
</evidence>
<dbReference type="CDD" id="cd06170">
    <property type="entry name" value="LuxR_C_like"/>
    <property type="match status" value="1"/>
</dbReference>
<dbReference type="InterPro" id="IPR005143">
    <property type="entry name" value="TF_LuxR_autoind-bd_dom"/>
</dbReference>
<sequence>MPNFTQVSFDLLSKIKKSTDTAQICSILEDASHIFGYETFVIAEAPLKSHDNLQDRLMLGRLPAQWSERYEECGYIHHDPVVAHTRRMNGLFRWSEAPVGRDERLARTIMGEASEIGLRDGYCIPIQDLTCTRIVSFGGAHLDLPDQAVSGLHMLGIYADLAVRDLAVRAPLRRRVLLPGAPRCSPREIECIKWAAAGKTGWETSEILSLSHRTVESYLNTAAQKLGATNRAHLVAQALRHGLIE</sequence>
<dbReference type="InterPro" id="IPR000792">
    <property type="entry name" value="Tscrpt_reg_LuxR_C"/>
</dbReference>
<dbReference type="InterPro" id="IPR036693">
    <property type="entry name" value="TF_LuxR_autoind-bd_dom_sf"/>
</dbReference>
<dbReference type="PATRIC" id="fig|270351.6.peg.275"/>
<evidence type="ECO:0000313" key="5">
    <source>
        <dbReference type="EMBL" id="KMO34377.1"/>
    </source>
</evidence>
<organism evidence="5 6">
    <name type="scientific">Methylobacterium aquaticum</name>
    <dbReference type="NCBI Taxonomy" id="270351"/>
    <lineage>
        <taxon>Bacteria</taxon>
        <taxon>Pseudomonadati</taxon>
        <taxon>Pseudomonadota</taxon>
        <taxon>Alphaproteobacteria</taxon>
        <taxon>Hyphomicrobiales</taxon>
        <taxon>Methylobacteriaceae</taxon>
        <taxon>Methylobacterium</taxon>
    </lineage>
</organism>
<dbReference type="GO" id="GO:0003677">
    <property type="term" value="F:DNA binding"/>
    <property type="evidence" value="ECO:0007669"/>
    <property type="project" value="UniProtKB-KW"/>
</dbReference>
<evidence type="ECO:0000256" key="3">
    <source>
        <dbReference type="ARBA" id="ARBA00023163"/>
    </source>
</evidence>
<proteinExistence type="predicted"/>
<dbReference type="Gene3D" id="3.30.450.80">
    <property type="entry name" value="Transcription factor LuxR-like, autoinducer-binding domain"/>
    <property type="match status" value="1"/>
</dbReference>
<name>A0A0J6SL75_9HYPH</name>
<dbReference type="EMBL" id="LABX01000105">
    <property type="protein sequence ID" value="KMO34377.1"/>
    <property type="molecule type" value="Genomic_DNA"/>
</dbReference>
<evidence type="ECO:0000313" key="6">
    <source>
        <dbReference type="Proteomes" id="UP000035929"/>
    </source>
</evidence>
<reference evidence="5 6" key="1">
    <citation type="submission" date="2015-03" db="EMBL/GenBank/DDBJ databases">
        <title>Genome sequencing of Methylobacterium aquaticum DSM16371 type strain.</title>
        <authorList>
            <person name="Chaudhry V."/>
            <person name="Patil P.B."/>
        </authorList>
    </citation>
    <scope>NUCLEOTIDE SEQUENCE [LARGE SCALE GENOMIC DNA]</scope>
    <source>
        <strain evidence="5 6">DSM 16371</strain>
    </source>
</reference>
<accession>A0A0J6SL75</accession>
<dbReference type="SUPFAM" id="SSF46894">
    <property type="entry name" value="C-terminal effector domain of the bipartite response regulators"/>
    <property type="match status" value="1"/>
</dbReference>
<dbReference type="RefSeq" id="WP_048464456.1">
    <property type="nucleotide sequence ID" value="NZ_LABX01000105.1"/>
</dbReference>
<dbReference type="PROSITE" id="PS50043">
    <property type="entry name" value="HTH_LUXR_2"/>
    <property type="match status" value="1"/>
</dbReference>
<evidence type="ECO:0000256" key="2">
    <source>
        <dbReference type="ARBA" id="ARBA00023125"/>
    </source>
</evidence>
<dbReference type="Proteomes" id="UP000035929">
    <property type="component" value="Unassembled WGS sequence"/>
</dbReference>
<dbReference type="SMART" id="SM00421">
    <property type="entry name" value="HTH_LUXR"/>
    <property type="match status" value="1"/>
</dbReference>
<dbReference type="PANTHER" id="PTHR44688">
    <property type="entry name" value="DNA-BINDING TRANSCRIPTIONAL ACTIVATOR DEVR_DOSR"/>
    <property type="match status" value="1"/>
</dbReference>
<dbReference type="PANTHER" id="PTHR44688:SF16">
    <property type="entry name" value="DNA-BINDING TRANSCRIPTIONAL ACTIVATOR DEVR_DOSR"/>
    <property type="match status" value="1"/>
</dbReference>
<dbReference type="InterPro" id="IPR016032">
    <property type="entry name" value="Sig_transdc_resp-reg_C-effctor"/>
</dbReference>
<dbReference type="PRINTS" id="PR00038">
    <property type="entry name" value="HTHLUXR"/>
</dbReference>
<dbReference type="Pfam" id="PF03472">
    <property type="entry name" value="Autoind_bind"/>
    <property type="match status" value="1"/>
</dbReference>
<dbReference type="Gene3D" id="1.10.10.10">
    <property type="entry name" value="Winged helix-like DNA-binding domain superfamily/Winged helix DNA-binding domain"/>
    <property type="match status" value="1"/>
</dbReference>
<dbReference type="SUPFAM" id="SSF75516">
    <property type="entry name" value="Pheromone-binding domain of LuxR-like quorum-sensing transcription factors"/>
    <property type="match status" value="1"/>
</dbReference>
<feature type="domain" description="HTH luxR-type" evidence="4">
    <location>
        <begin position="177"/>
        <end position="242"/>
    </location>
</feature>
<protein>
    <recommendedName>
        <fullName evidence="4">HTH luxR-type domain-containing protein</fullName>
    </recommendedName>
</protein>
<keyword evidence="3" id="KW-0804">Transcription</keyword>
<dbReference type="GO" id="GO:0006355">
    <property type="term" value="P:regulation of DNA-templated transcription"/>
    <property type="evidence" value="ECO:0007669"/>
    <property type="project" value="InterPro"/>
</dbReference>
<keyword evidence="1" id="KW-0805">Transcription regulation</keyword>
<evidence type="ECO:0000256" key="1">
    <source>
        <dbReference type="ARBA" id="ARBA00023015"/>
    </source>
</evidence>
<comment type="caution">
    <text evidence="5">The sequence shown here is derived from an EMBL/GenBank/DDBJ whole genome shotgun (WGS) entry which is preliminary data.</text>
</comment>
<dbReference type="OrthoDB" id="3170288at2"/>
<dbReference type="AlphaFoldDB" id="A0A0J6SL75"/>
<dbReference type="InterPro" id="IPR036388">
    <property type="entry name" value="WH-like_DNA-bd_sf"/>
</dbReference>
<keyword evidence="2" id="KW-0238">DNA-binding</keyword>